<dbReference type="Gene3D" id="3.40.30.10">
    <property type="entry name" value="Glutaredoxin"/>
    <property type="match status" value="1"/>
</dbReference>
<comment type="caution">
    <text evidence="2">The sequence shown here is derived from an EMBL/GenBank/DDBJ whole genome shotgun (WGS) entry which is preliminary data.</text>
</comment>
<feature type="compositionally biased region" description="Basic and acidic residues" evidence="1">
    <location>
        <begin position="79"/>
        <end position="97"/>
    </location>
</feature>
<dbReference type="AlphaFoldDB" id="A0A9P6DVQ5"/>
<dbReference type="Proteomes" id="UP000886523">
    <property type="component" value="Unassembled WGS sequence"/>
</dbReference>
<proteinExistence type="predicted"/>
<dbReference type="InterPro" id="IPR051499">
    <property type="entry name" value="Phosducin-like_reg"/>
</dbReference>
<feature type="region of interest" description="Disordered" evidence="1">
    <location>
        <begin position="15"/>
        <end position="97"/>
    </location>
</feature>
<dbReference type="PANTHER" id="PTHR46052">
    <property type="entry name" value="PHOSDUCIN-LIKE PROTEIN"/>
    <property type="match status" value="1"/>
</dbReference>
<dbReference type="OrthoDB" id="70588at2759"/>
<sequence length="298" mass="33073">MPDAFEELVLSGVLFEQSRPSRPPTPVSRTPTPNTDDELFGSASSRATSPARKSVSVPNGARGPESIGMGPGRTGVKGVIRDRDEARERNRARKEAEMREVQRMMEKSSLSATGKTFLEEEAEKQRVMREEAGEEDIEKARPTRKGKYLELLGGPVAGGGAGAFGHLREVGSAGYVQAVEKEARDVWVVIHIYHPHVDRCIVTDAELSLLARRHFRTKFLRVRASAIGFATSSPILETEQDQDDHLSDEYEGEVDIDMLPTILVYRAGELVFTWVRVDWEAPTGIADLLQKQACLFLR</sequence>
<evidence type="ECO:0000313" key="2">
    <source>
        <dbReference type="EMBL" id="KAF9512919.1"/>
    </source>
</evidence>
<reference evidence="2" key="1">
    <citation type="journal article" date="2020" name="Nat. Commun.">
        <title>Large-scale genome sequencing of mycorrhizal fungi provides insights into the early evolution of symbiotic traits.</title>
        <authorList>
            <person name="Miyauchi S."/>
            <person name="Kiss E."/>
            <person name="Kuo A."/>
            <person name="Drula E."/>
            <person name="Kohler A."/>
            <person name="Sanchez-Garcia M."/>
            <person name="Morin E."/>
            <person name="Andreopoulos B."/>
            <person name="Barry K.W."/>
            <person name="Bonito G."/>
            <person name="Buee M."/>
            <person name="Carver A."/>
            <person name="Chen C."/>
            <person name="Cichocki N."/>
            <person name="Clum A."/>
            <person name="Culley D."/>
            <person name="Crous P.W."/>
            <person name="Fauchery L."/>
            <person name="Girlanda M."/>
            <person name="Hayes R.D."/>
            <person name="Keri Z."/>
            <person name="LaButti K."/>
            <person name="Lipzen A."/>
            <person name="Lombard V."/>
            <person name="Magnuson J."/>
            <person name="Maillard F."/>
            <person name="Murat C."/>
            <person name="Nolan M."/>
            <person name="Ohm R.A."/>
            <person name="Pangilinan J."/>
            <person name="Pereira M.F."/>
            <person name="Perotto S."/>
            <person name="Peter M."/>
            <person name="Pfister S."/>
            <person name="Riley R."/>
            <person name="Sitrit Y."/>
            <person name="Stielow J.B."/>
            <person name="Szollosi G."/>
            <person name="Zifcakova L."/>
            <person name="Stursova M."/>
            <person name="Spatafora J.W."/>
            <person name="Tedersoo L."/>
            <person name="Vaario L.M."/>
            <person name="Yamada A."/>
            <person name="Yan M."/>
            <person name="Wang P."/>
            <person name="Xu J."/>
            <person name="Bruns T."/>
            <person name="Baldrian P."/>
            <person name="Vilgalys R."/>
            <person name="Dunand C."/>
            <person name="Henrissat B."/>
            <person name="Grigoriev I.V."/>
            <person name="Hibbett D."/>
            <person name="Nagy L.G."/>
            <person name="Martin F.M."/>
        </authorList>
    </citation>
    <scope>NUCLEOTIDE SEQUENCE</scope>
    <source>
        <strain evidence="2">UP504</strain>
    </source>
</reference>
<dbReference type="InterPro" id="IPR036249">
    <property type="entry name" value="Thioredoxin-like_sf"/>
</dbReference>
<dbReference type="PANTHER" id="PTHR46052:SF1">
    <property type="entry name" value="PHOSDUCIN-LIKE PROTEIN"/>
    <property type="match status" value="1"/>
</dbReference>
<dbReference type="SUPFAM" id="SSF52833">
    <property type="entry name" value="Thioredoxin-like"/>
    <property type="match status" value="1"/>
</dbReference>
<accession>A0A9P6DVQ5</accession>
<evidence type="ECO:0000313" key="3">
    <source>
        <dbReference type="Proteomes" id="UP000886523"/>
    </source>
</evidence>
<evidence type="ECO:0008006" key="4">
    <source>
        <dbReference type="Google" id="ProtNLM"/>
    </source>
</evidence>
<gene>
    <name evidence="2" type="ORF">BS47DRAFT_1297070</name>
</gene>
<keyword evidence="3" id="KW-1185">Reference proteome</keyword>
<organism evidence="2 3">
    <name type="scientific">Hydnum rufescens UP504</name>
    <dbReference type="NCBI Taxonomy" id="1448309"/>
    <lineage>
        <taxon>Eukaryota</taxon>
        <taxon>Fungi</taxon>
        <taxon>Dikarya</taxon>
        <taxon>Basidiomycota</taxon>
        <taxon>Agaricomycotina</taxon>
        <taxon>Agaricomycetes</taxon>
        <taxon>Cantharellales</taxon>
        <taxon>Hydnaceae</taxon>
        <taxon>Hydnum</taxon>
    </lineage>
</organism>
<dbReference type="EMBL" id="MU128980">
    <property type="protein sequence ID" value="KAF9512919.1"/>
    <property type="molecule type" value="Genomic_DNA"/>
</dbReference>
<name>A0A9P6DVQ5_9AGAM</name>
<evidence type="ECO:0000256" key="1">
    <source>
        <dbReference type="SAM" id="MobiDB-lite"/>
    </source>
</evidence>
<protein>
    <recommendedName>
        <fullName evidence="4">Phosducin thioredoxin-like domain-containing protein</fullName>
    </recommendedName>
</protein>